<gene>
    <name evidence="2" type="ordered locus">Hoch_4738</name>
</gene>
<dbReference type="HOGENOM" id="CLU_047037_2_1_7"/>
<name>D0LRK0_HALO1</name>
<reference evidence="2 3" key="1">
    <citation type="journal article" date="2010" name="Stand. Genomic Sci.">
        <title>Complete genome sequence of Haliangium ochraceum type strain (SMP-2).</title>
        <authorList>
            <consortium name="US DOE Joint Genome Institute (JGI-PGF)"/>
            <person name="Ivanova N."/>
            <person name="Daum C."/>
            <person name="Lang E."/>
            <person name="Abt B."/>
            <person name="Kopitz M."/>
            <person name="Saunders E."/>
            <person name="Lapidus A."/>
            <person name="Lucas S."/>
            <person name="Glavina Del Rio T."/>
            <person name="Nolan M."/>
            <person name="Tice H."/>
            <person name="Copeland A."/>
            <person name="Cheng J.F."/>
            <person name="Chen F."/>
            <person name="Bruce D."/>
            <person name="Goodwin L."/>
            <person name="Pitluck S."/>
            <person name="Mavromatis K."/>
            <person name="Pati A."/>
            <person name="Mikhailova N."/>
            <person name="Chen A."/>
            <person name="Palaniappan K."/>
            <person name="Land M."/>
            <person name="Hauser L."/>
            <person name="Chang Y.J."/>
            <person name="Jeffries C.D."/>
            <person name="Detter J.C."/>
            <person name="Brettin T."/>
            <person name="Rohde M."/>
            <person name="Goker M."/>
            <person name="Bristow J."/>
            <person name="Markowitz V."/>
            <person name="Eisen J.A."/>
            <person name="Hugenholtz P."/>
            <person name="Kyrpides N.C."/>
            <person name="Klenk H.P."/>
        </authorList>
    </citation>
    <scope>NUCLEOTIDE SEQUENCE [LARGE SCALE GENOMIC DNA]</scope>
    <source>
        <strain evidence="3">DSM 14365 / CIP 107738 / JCM 11303 / AJ 13395 / SMP-2</strain>
    </source>
</reference>
<dbReference type="Proteomes" id="UP000001880">
    <property type="component" value="Chromosome"/>
</dbReference>
<dbReference type="Gene3D" id="3.60.60.10">
    <property type="entry name" value="Penicillin V Acylase, Chain A"/>
    <property type="match status" value="1"/>
</dbReference>
<keyword evidence="3" id="KW-1185">Reference proteome</keyword>
<accession>D0LRK0</accession>
<sequence length="277" mass="30719">MCTLSIHTRLYARHPLIIAGNRDEYEDRPWREPAYHWPQAPGVFAPIDAVSGGSWIGVNRHGLVCAVLNQSRAQSLGSGKRSRGELVVSVLRHASLRSADAWLAQLDAGQYLDFRVLVADVQGARLYSTSDGRLSSLRIEPGAHILSSKGLDSPHCPKAARFLDPLRDSLPSSPAADNWRYFRKLLAEPAREQPKDGFWVDLGNGYRTRSSAIIALDLHARALRFLHSRTPAAAHRGRSAPTPSISQRPRTVVGLREHRPFALRPPSQPHPRARDLP</sequence>
<dbReference type="RefSeq" id="WP_012829826.1">
    <property type="nucleotide sequence ID" value="NC_013440.1"/>
</dbReference>
<evidence type="ECO:0000256" key="1">
    <source>
        <dbReference type="SAM" id="MobiDB-lite"/>
    </source>
</evidence>
<evidence type="ECO:0008006" key="4">
    <source>
        <dbReference type="Google" id="ProtNLM"/>
    </source>
</evidence>
<feature type="region of interest" description="Disordered" evidence="1">
    <location>
        <begin position="232"/>
        <end position="277"/>
    </location>
</feature>
<dbReference type="PANTHER" id="PTHR17985:SF8">
    <property type="entry name" value="TRANSPORT AND GOLGI ORGANIZATION PROTEIN 2 HOMOLOG"/>
    <property type="match status" value="1"/>
</dbReference>
<evidence type="ECO:0000313" key="3">
    <source>
        <dbReference type="Proteomes" id="UP000001880"/>
    </source>
</evidence>
<protein>
    <recommendedName>
        <fullName evidence="4">NRDE family protein</fullName>
    </recommendedName>
</protein>
<proteinExistence type="predicted"/>
<dbReference type="KEGG" id="hoh:Hoch_4738"/>
<evidence type="ECO:0000313" key="2">
    <source>
        <dbReference type="EMBL" id="ACY17228.1"/>
    </source>
</evidence>
<dbReference type="InterPro" id="IPR008551">
    <property type="entry name" value="TANGO2"/>
</dbReference>
<dbReference type="Pfam" id="PF05742">
    <property type="entry name" value="TANGO2"/>
    <property type="match status" value="1"/>
</dbReference>
<organism evidence="2 3">
    <name type="scientific">Haliangium ochraceum (strain DSM 14365 / JCM 11303 / SMP-2)</name>
    <dbReference type="NCBI Taxonomy" id="502025"/>
    <lineage>
        <taxon>Bacteria</taxon>
        <taxon>Pseudomonadati</taxon>
        <taxon>Myxococcota</taxon>
        <taxon>Polyangia</taxon>
        <taxon>Haliangiales</taxon>
        <taxon>Kofleriaceae</taxon>
        <taxon>Haliangium</taxon>
    </lineage>
</organism>
<dbReference type="EMBL" id="CP001804">
    <property type="protein sequence ID" value="ACY17228.1"/>
    <property type="molecule type" value="Genomic_DNA"/>
</dbReference>
<dbReference type="PANTHER" id="PTHR17985">
    <property type="entry name" value="SER/THR-RICH PROTEIN T10 IN DGCR REGION"/>
    <property type="match status" value="1"/>
</dbReference>
<dbReference type="OrthoDB" id="4380123at2"/>
<dbReference type="eggNOG" id="COG3332">
    <property type="taxonomic scope" value="Bacteria"/>
</dbReference>
<dbReference type="STRING" id="502025.Hoch_4738"/>
<dbReference type="AlphaFoldDB" id="D0LRK0"/>